<dbReference type="GO" id="GO:0016788">
    <property type="term" value="F:hydrolase activity, acting on ester bonds"/>
    <property type="evidence" value="ECO:0007669"/>
    <property type="project" value="InterPro"/>
</dbReference>
<evidence type="ECO:0000256" key="3">
    <source>
        <dbReference type="PIRSR" id="PIRSR005902-1"/>
    </source>
</evidence>
<name>A0A387BD84_9LACT</name>
<evidence type="ECO:0000313" key="5">
    <source>
        <dbReference type="Proteomes" id="UP000269374"/>
    </source>
</evidence>
<dbReference type="EMBL" id="CP032627">
    <property type="protein sequence ID" value="AYG01875.1"/>
    <property type="molecule type" value="Genomic_DNA"/>
</dbReference>
<dbReference type="KEGG" id="lact:D7I46_00665"/>
<reference evidence="4 5" key="1">
    <citation type="submission" date="2018-09" db="EMBL/GenBank/DDBJ databases">
        <title>Genome sequencing of strain 1JSPR-7.</title>
        <authorList>
            <person name="Heo J."/>
            <person name="Kim S.-J."/>
            <person name="Kwon S.-W."/>
        </authorList>
    </citation>
    <scope>NUCLEOTIDE SEQUENCE [LARGE SCALE GENOMIC DNA]</scope>
    <source>
        <strain evidence="4 5">1JSPR-7</strain>
    </source>
</reference>
<dbReference type="InterPro" id="IPR018228">
    <property type="entry name" value="DNase_TatD-rel_CS"/>
</dbReference>
<gene>
    <name evidence="4" type="ORF">D7I46_00665</name>
</gene>
<keyword evidence="2" id="KW-0378">Hydrolase</keyword>
<proteinExistence type="predicted"/>
<dbReference type="Proteomes" id="UP000269374">
    <property type="component" value="Chromosome"/>
</dbReference>
<dbReference type="AlphaFoldDB" id="A0A387BD84"/>
<dbReference type="InterPro" id="IPR015991">
    <property type="entry name" value="TatD/YcfH-like"/>
</dbReference>
<feature type="binding site" evidence="3">
    <location>
        <position position="154"/>
    </location>
    <ligand>
        <name>a divalent metal cation</name>
        <dbReference type="ChEBI" id="CHEBI:60240"/>
        <label>2</label>
    </ligand>
</feature>
<evidence type="ECO:0000313" key="4">
    <source>
        <dbReference type="EMBL" id="AYG01875.1"/>
    </source>
</evidence>
<dbReference type="Pfam" id="PF01026">
    <property type="entry name" value="TatD_DNase"/>
    <property type="match status" value="1"/>
</dbReference>
<dbReference type="RefSeq" id="WP_120773244.1">
    <property type="nucleotide sequence ID" value="NZ_CP032627.1"/>
</dbReference>
<dbReference type="PROSITE" id="PS01137">
    <property type="entry name" value="TATD_1"/>
    <property type="match status" value="1"/>
</dbReference>
<dbReference type="NCBIfam" id="TIGR00010">
    <property type="entry name" value="YchF/TatD family DNA exonuclease"/>
    <property type="match status" value="1"/>
</dbReference>
<sequence length="259" mass="29168">MEIFDTHTHLNSEEFDGRIPDELKKAEQLGVTRINNVGSNYKLNKKAVLLAEKFAACYATIGWHPDDAAEFDADAEQYLLEQLSKEKVIALGEIGLDYHWMVRSKEEQERIFRRQIQISKRANVPFQVHTRDALDDTYAIIKDEGVGSSGAIMHSFSGTYEDAKRFVELGMMISFSGVVTFKKSVAEQEAAQLLPLDKILVETDAPYLTPVPYRGRENTPGYTRYVIDKIAELRGISAEEIARITTKNALNIFNLASAC</sequence>
<dbReference type="SUPFAM" id="SSF51556">
    <property type="entry name" value="Metallo-dependent hydrolases"/>
    <property type="match status" value="1"/>
</dbReference>
<dbReference type="PIRSF" id="PIRSF005902">
    <property type="entry name" value="DNase_TatD"/>
    <property type="match status" value="1"/>
</dbReference>
<feature type="binding site" evidence="3">
    <location>
        <position position="7"/>
    </location>
    <ligand>
        <name>a divalent metal cation</name>
        <dbReference type="ChEBI" id="CHEBI:60240"/>
        <label>1</label>
    </ligand>
</feature>
<dbReference type="PANTHER" id="PTHR46124">
    <property type="entry name" value="D-AMINOACYL-TRNA DEACYLASE"/>
    <property type="match status" value="1"/>
</dbReference>
<feature type="binding site" evidence="3">
    <location>
        <position position="93"/>
    </location>
    <ligand>
        <name>a divalent metal cation</name>
        <dbReference type="ChEBI" id="CHEBI:60240"/>
        <label>1</label>
    </ligand>
</feature>
<dbReference type="InterPro" id="IPR032466">
    <property type="entry name" value="Metal_Hydrolase"/>
</dbReference>
<accession>A0A387BD84</accession>
<dbReference type="GO" id="GO:0004536">
    <property type="term" value="F:DNA nuclease activity"/>
    <property type="evidence" value="ECO:0007669"/>
    <property type="project" value="InterPro"/>
</dbReference>
<dbReference type="Gene3D" id="3.20.20.140">
    <property type="entry name" value="Metal-dependent hydrolases"/>
    <property type="match status" value="1"/>
</dbReference>
<evidence type="ECO:0000256" key="1">
    <source>
        <dbReference type="ARBA" id="ARBA00022723"/>
    </source>
</evidence>
<feature type="binding site" evidence="3">
    <location>
        <position position="129"/>
    </location>
    <ligand>
        <name>a divalent metal cation</name>
        <dbReference type="ChEBI" id="CHEBI:60240"/>
        <label>2</label>
    </ligand>
</feature>
<feature type="binding site" evidence="3">
    <location>
        <position position="9"/>
    </location>
    <ligand>
        <name>a divalent metal cation</name>
        <dbReference type="ChEBI" id="CHEBI:60240"/>
        <label>1</label>
    </ligand>
</feature>
<evidence type="ECO:0000256" key="2">
    <source>
        <dbReference type="ARBA" id="ARBA00022801"/>
    </source>
</evidence>
<protein>
    <submittedName>
        <fullName evidence="4">TatD family deoxyribonuclease</fullName>
    </submittedName>
</protein>
<dbReference type="OrthoDB" id="9810005at2"/>
<organism evidence="4 5">
    <name type="scientific">Lactococcus allomyrinae</name>
    <dbReference type="NCBI Taxonomy" id="2419773"/>
    <lineage>
        <taxon>Bacteria</taxon>
        <taxon>Bacillati</taxon>
        <taxon>Bacillota</taxon>
        <taxon>Bacilli</taxon>
        <taxon>Lactobacillales</taxon>
        <taxon>Streptococcaceae</taxon>
        <taxon>Lactococcus</taxon>
    </lineage>
</organism>
<dbReference type="PANTHER" id="PTHR46124:SF2">
    <property type="entry name" value="D-AMINOACYL-TRNA DEACYLASE"/>
    <property type="match status" value="1"/>
</dbReference>
<keyword evidence="1 3" id="KW-0479">Metal-binding</keyword>
<feature type="binding site" evidence="3">
    <location>
        <position position="204"/>
    </location>
    <ligand>
        <name>a divalent metal cation</name>
        <dbReference type="ChEBI" id="CHEBI:60240"/>
        <label>1</label>
    </ligand>
</feature>
<dbReference type="GO" id="GO:0046872">
    <property type="term" value="F:metal ion binding"/>
    <property type="evidence" value="ECO:0007669"/>
    <property type="project" value="UniProtKB-KW"/>
</dbReference>
<dbReference type="FunFam" id="3.20.20.140:FF:000005">
    <property type="entry name" value="TatD family hydrolase"/>
    <property type="match status" value="1"/>
</dbReference>
<dbReference type="PROSITE" id="PS01091">
    <property type="entry name" value="TATD_3"/>
    <property type="match status" value="1"/>
</dbReference>
<dbReference type="InterPro" id="IPR001130">
    <property type="entry name" value="TatD-like"/>
</dbReference>
<dbReference type="CDD" id="cd01310">
    <property type="entry name" value="TatD_DNAse"/>
    <property type="match status" value="1"/>
</dbReference>
<dbReference type="GO" id="GO:0005829">
    <property type="term" value="C:cytosol"/>
    <property type="evidence" value="ECO:0007669"/>
    <property type="project" value="TreeGrafter"/>
</dbReference>
<keyword evidence="5" id="KW-1185">Reference proteome</keyword>